<dbReference type="PANTHER" id="PTHR47955">
    <property type="entry name" value="CYTOCHROME P450 FAMILY 71 PROTEIN"/>
    <property type="match status" value="1"/>
</dbReference>
<evidence type="ECO:0000256" key="9">
    <source>
        <dbReference type="RuleBase" id="RU000461"/>
    </source>
</evidence>
<dbReference type="AlphaFoldDB" id="B9RM58"/>
<dbReference type="PROSITE" id="PS00086">
    <property type="entry name" value="CYTOCHROME_P450"/>
    <property type="match status" value="1"/>
</dbReference>
<dbReference type="GO" id="GO:0016705">
    <property type="term" value="F:oxidoreductase activity, acting on paired donors, with incorporation or reduction of molecular oxygen"/>
    <property type="evidence" value="ECO:0007669"/>
    <property type="project" value="InterPro"/>
</dbReference>
<evidence type="ECO:0000256" key="7">
    <source>
        <dbReference type="ARBA" id="ARBA00023033"/>
    </source>
</evidence>
<dbReference type="GO" id="GO:0016491">
    <property type="term" value="F:oxidoreductase activity"/>
    <property type="evidence" value="ECO:0000318"/>
    <property type="project" value="GO_Central"/>
</dbReference>
<organism evidence="11 12">
    <name type="scientific">Ricinus communis</name>
    <name type="common">Castor bean</name>
    <dbReference type="NCBI Taxonomy" id="3988"/>
    <lineage>
        <taxon>Eukaryota</taxon>
        <taxon>Viridiplantae</taxon>
        <taxon>Streptophyta</taxon>
        <taxon>Embryophyta</taxon>
        <taxon>Tracheophyta</taxon>
        <taxon>Spermatophyta</taxon>
        <taxon>Magnoliopsida</taxon>
        <taxon>eudicotyledons</taxon>
        <taxon>Gunneridae</taxon>
        <taxon>Pentapetalae</taxon>
        <taxon>rosids</taxon>
        <taxon>fabids</taxon>
        <taxon>Malpighiales</taxon>
        <taxon>Euphorbiaceae</taxon>
        <taxon>Acalyphoideae</taxon>
        <taxon>Acalypheae</taxon>
        <taxon>Ricinus</taxon>
    </lineage>
</organism>
<evidence type="ECO:0000313" key="12">
    <source>
        <dbReference type="Proteomes" id="UP000008311"/>
    </source>
</evidence>
<dbReference type="InParanoid" id="B9RM58"/>
<dbReference type="Pfam" id="PF00067">
    <property type="entry name" value="p450"/>
    <property type="match status" value="1"/>
</dbReference>
<dbReference type="Gene3D" id="1.10.630.10">
    <property type="entry name" value="Cytochrome P450"/>
    <property type="match status" value="1"/>
</dbReference>
<dbReference type="EMBL" id="EQ973789">
    <property type="protein sequence ID" value="EEF47381.1"/>
    <property type="molecule type" value="Genomic_DNA"/>
</dbReference>
<feature type="binding site" description="axial binding residue" evidence="8">
    <location>
        <position position="461"/>
    </location>
    <ligand>
        <name>heme</name>
        <dbReference type="ChEBI" id="CHEBI:30413"/>
    </ligand>
    <ligandPart>
        <name>Fe</name>
        <dbReference type="ChEBI" id="CHEBI:18248"/>
    </ligandPart>
</feature>
<keyword evidence="6 8" id="KW-0408">Iron</keyword>
<evidence type="ECO:0000313" key="11">
    <source>
        <dbReference type="EMBL" id="EEF47381.1"/>
    </source>
</evidence>
<keyword evidence="5 9" id="KW-0560">Oxidoreductase</keyword>
<dbReference type="FunFam" id="1.10.630.10:FF:000043">
    <property type="entry name" value="Cytochrome P450 99A2"/>
    <property type="match status" value="1"/>
</dbReference>
<dbReference type="eggNOG" id="KOG0156">
    <property type="taxonomic scope" value="Eukaryota"/>
</dbReference>
<comment type="similarity">
    <text evidence="2 9">Belongs to the cytochrome P450 family.</text>
</comment>
<name>B9RM58_RICCO</name>
<evidence type="ECO:0000256" key="8">
    <source>
        <dbReference type="PIRSR" id="PIRSR602401-1"/>
    </source>
</evidence>
<feature type="transmembrane region" description="Helical" evidence="10">
    <location>
        <begin position="14"/>
        <end position="34"/>
    </location>
</feature>
<proteinExistence type="inferred from homology"/>
<dbReference type="GO" id="GO:0004497">
    <property type="term" value="F:monooxygenase activity"/>
    <property type="evidence" value="ECO:0007669"/>
    <property type="project" value="UniProtKB-KW"/>
</dbReference>
<keyword evidence="12" id="KW-1185">Reference proteome</keyword>
<dbReference type="CDD" id="cd11072">
    <property type="entry name" value="CYP71-like"/>
    <property type="match status" value="1"/>
</dbReference>
<dbReference type="KEGG" id="rcu:8274269"/>
<dbReference type="STRING" id="3988.B9RM58"/>
<evidence type="ECO:0000256" key="6">
    <source>
        <dbReference type="ARBA" id="ARBA00023004"/>
    </source>
</evidence>
<dbReference type="Proteomes" id="UP000008311">
    <property type="component" value="Unassembled WGS sequence"/>
</dbReference>
<dbReference type="OrthoDB" id="1470350at2759"/>
<protein>
    <submittedName>
        <fullName evidence="11">Cytochrome P450, putative</fullName>
        <ecNumber evidence="11">1.14.13.68</ecNumber>
    </submittedName>
</protein>
<keyword evidence="10" id="KW-0472">Membrane</keyword>
<dbReference type="PANTHER" id="PTHR47955:SF8">
    <property type="entry name" value="CYTOCHROME P450 71D11-LIKE"/>
    <property type="match status" value="1"/>
</dbReference>
<comment type="cofactor">
    <cofactor evidence="1 8">
        <name>heme</name>
        <dbReference type="ChEBI" id="CHEBI:30413"/>
    </cofactor>
</comment>
<keyword evidence="7 9" id="KW-0503">Monooxygenase</keyword>
<dbReference type="InterPro" id="IPR002401">
    <property type="entry name" value="Cyt_P450_E_grp-I"/>
</dbReference>
<dbReference type="GO" id="GO:0005506">
    <property type="term" value="F:iron ion binding"/>
    <property type="evidence" value="ECO:0007669"/>
    <property type="project" value="InterPro"/>
</dbReference>
<evidence type="ECO:0000256" key="3">
    <source>
        <dbReference type="ARBA" id="ARBA00022617"/>
    </source>
</evidence>
<evidence type="ECO:0000256" key="1">
    <source>
        <dbReference type="ARBA" id="ARBA00001971"/>
    </source>
</evidence>
<sequence>MSLSPEFQSPFMDFHFPIVFITLLLMFAVLKIWIKQSKTSNSAALNLPPGPFQLPIIGNIHQLAGHVTHHRMRDLAEKYGPVMLLQVGDLTTIVISSAETAKQVLKTHDLFFAQRPNILAAQIITYNNQDIGFAPNGPYWRQLRKLCSLQLLHVKRVQSFRPIREEEVSNIISVISSTGGSPINLSELIRTFTYRLISRTAFGKIWDGEEEYLTAMKKILMELGKCATLADVFPSIKLLRMINRGSRIKVEKHFEKVDKKFQNILNEHRARKGFANSAGAESEKVEDEDLVDVLLDLQKKGELEFPLMDENIKAVIMDMFFGGTDTSSATIEWTMSELIKNQRVMEKAQAEVRQIFGAKGDVDEAGLHQLIYLKLVINETLRLHPPAPMLLPRECIANCVINGYDIPTMSKVIINAWAIGRDPRYWVEPEKYNPERFLCDSIDHKKTNFEFLPFGGGRRMCPGISFGMATVELPLARMLYHFDWKLPEGQNPENLDMTEYLGVAGRRKNDLYLIPSPCIPPTFK</sequence>
<dbReference type="PRINTS" id="PR00385">
    <property type="entry name" value="P450"/>
</dbReference>
<keyword evidence="3 8" id="KW-0349">Heme</keyword>
<accession>B9RM58</accession>
<dbReference type="InterPro" id="IPR036396">
    <property type="entry name" value="Cyt_P450_sf"/>
</dbReference>
<dbReference type="InterPro" id="IPR001128">
    <property type="entry name" value="Cyt_P450"/>
</dbReference>
<dbReference type="GO" id="GO:0020037">
    <property type="term" value="F:heme binding"/>
    <property type="evidence" value="ECO:0007669"/>
    <property type="project" value="InterPro"/>
</dbReference>
<evidence type="ECO:0000256" key="2">
    <source>
        <dbReference type="ARBA" id="ARBA00010617"/>
    </source>
</evidence>
<dbReference type="EC" id="1.14.13.68" evidence="11"/>
<evidence type="ECO:0000256" key="4">
    <source>
        <dbReference type="ARBA" id="ARBA00022723"/>
    </source>
</evidence>
<keyword evidence="4 8" id="KW-0479">Metal-binding</keyword>
<keyword evidence="10" id="KW-1133">Transmembrane helix</keyword>
<gene>
    <name evidence="11" type="ORF">RCOM_1077780</name>
</gene>
<reference evidence="12" key="1">
    <citation type="journal article" date="2010" name="Nat. Biotechnol.">
        <title>Draft genome sequence of the oilseed species Ricinus communis.</title>
        <authorList>
            <person name="Chan A.P."/>
            <person name="Crabtree J."/>
            <person name="Zhao Q."/>
            <person name="Lorenzi H."/>
            <person name="Orvis J."/>
            <person name="Puiu D."/>
            <person name="Melake-Berhan A."/>
            <person name="Jones K.M."/>
            <person name="Redman J."/>
            <person name="Chen G."/>
            <person name="Cahoon E.B."/>
            <person name="Gedil M."/>
            <person name="Stanke M."/>
            <person name="Haas B.J."/>
            <person name="Wortman J.R."/>
            <person name="Fraser-Liggett C.M."/>
            <person name="Ravel J."/>
            <person name="Rabinowicz P.D."/>
        </authorList>
    </citation>
    <scope>NUCLEOTIDE SEQUENCE [LARGE SCALE GENOMIC DNA]</scope>
    <source>
        <strain evidence="12">cv. Hale</strain>
    </source>
</reference>
<keyword evidence="10" id="KW-0812">Transmembrane</keyword>
<evidence type="ECO:0000256" key="10">
    <source>
        <dbReference type="SAM" id="Phobius"/>
    </source>
</evidence>
<evidence type="ECO:0000256" key="5">
    <source>
        <dbReference type="ARBA" id="ARBA00023002"/>
    </source>
</evidence>
<dbReference type="InterPro" id="IPR017972">
    <property type="entry name" value="Cyt_P450_CS"/>
</dbReference>
<dbReference type="PRINTS" id="PR00463">
    <property type="entry name" value="EP450I"/>
</dbReference>
<dbReference type="SUPFAM" id="SSF48264">
    <property type="entry name" value="Cytochrome P450"/>
    <property type="match status" value="1"/>
</dbReference>